<feature type="domain" description="SRP54-type proteins GTP-binding" evidence="11">
    <location>
        <begin position="268"/>
        <end position="281"/>
    </location>
</feature>
<dbReference type="InterPro" id="IPR000897">
    <property type="entry name" value="SRP54_GTPase_dom"/>
</dbReference>
<evidence type="ECO:0000256" key="3">
    <source>
        <dbReference type="ARBA" id="ARBA00022741"/>
    </source>
</evidence>
<evidence type="ECO:0000256" key="4">
    <source>
        <dbReference type="ARBA" id="ARBA00022801"/>
    </source>
</evidence>
<keyword evidence="8 10" id="KW-0687">Ribonucleoprotein</keyword>
<reference evidence="12 13" key="1">
    <citation type="submission" date="2014-02" db="EMBL/GenBank/DDBJ databases">
        <title>Genome sequence of Ureaplasma diversum strain 246.</title>
        <authorList>
            <person name="Sirand-Pugnet P."/>
            <person name="Breton M."/>
            <person name="Dordet-Frisoni E."/>
            <person name="Baranowski E."/>
            <person name="Barre A."/>
            <person name="Couture C."/>
            <person name="Dupuy V."/>
            <person name="Gaurivaud P."/>
            <person name="Jacob D."/>
            <person name="Lemaitre C."/>
            <person name="Manso-Silvan L."/>
            <person name="Nikolski M."/>
            <person name="Nouvel L.-X."/>
            <person name="Poumarat F."/>
            <person name="Tardy F."/>
            <person name="Thebault P."/>
            <person name="Theil S."/>
            <person name="Citti C."/>
            <person name="Thiaucourt F."/>
            <person name="Blanchard A."/>
        </authorList>
    </citation>
    <scope>NUCLEOTIDE SEQUENCE [LARGE SCALE GENOMIC DNA]</scope>
    <source>
        <strain evidence="12 13">NCTC 246</strain>
    </source>
</reference>
<comment type="similarity">
    <text evidence="1 10">Belongs to the GTP-binding SRP family. SRP54 subfamily.</text>
</comment>
<evidence type="ECO:0000256" key="10">
    <source>
        <dbReference type="HAMAP-Rule" id="MF_00306"/>
    </source>
</evidence>
<evidence type="ECO:0000256" key="9">
    <source>
        <dbReference type="ARBA" id="ARBA00048027"/>
    </source>
</evidence>
<evidence type="ECO:0000256" key="2">
    <source>
        <dbReference type="ARBA" id="ARBA00022490"/>
    </source>
</evidence>
<dbReference type="Pfam" id="PF02978">
    <property type="entry name" value="SRP_SPB"/>
    <property type="match status" value="1"/>
</dbReference>
<dbReference type="Gene3D" id="1.20.120.140">
    <property type="entry name" value="Signal recognition particle SRP54, nucleotide-binding domain"/>
    <property type="match status" value="1"/>
</dbReference>
<dbReference type="PROSITE" id="PS00300">
    <property type="entry name" value="SRP54"/>
    <property type="match status" value="1"/>
</dbReference>
<keyword evidence="3 10" id="KW-0547">Nucleotide-binding</keyword>
<feature type="binding site" evidence="10">
    <location>
        <begin position="107"/>
        <end position="114"/>
    </location>
    <ligand>
        <name>GTP</name>
        <dbReference type="ChEBI" id="CHEBI:37565"/>
    </ligand>
</feature>
<dbReference type="EMBL" id="JFDP01000007">
    <property type="protein sequence ID" value="KEZ24096.1"/>
    <property type="molecule type" value="Genomic_DNA"/>
</dbReference>
<evidence type="ECO:0000256" key="1">
    <source>
        <dbReference type="ARBA" id="ARBA00005450"/>
    </source>
</evidence>
<dbReference type="HAMAP" id="MF_00306">
    <property type="entry name" value="SRP54"/>
    <property type="match status" value="1"/>
</dbReference>
<feature type="binding site" evidence="10">
    <location>
        <begin position="189"/>
        <end position="193"/>
    </location>
    <ligand>
        <name>GTP</name>
        <dbReference type="ChEBI" id="CHEBI:37565"/>
    </ligand>
</feature>
<dbReference type="InterPro" id="IPR004125">
    <property type="entry name" value="Signal_recog_particle_SRP54_M"/>
</dbReference>
<organism evidence="12 13">
    <name type="scientific">Ureaplasma diversum NCTC 246</name>
    <dbReference type="NCBI Taxonomy" id="1188241"/>
    <lineage>
        <taxon>Bacteria</taxon>
        <taxon>Bacillati</taxon>
        <taxon>Mycoplasmatota</taxon>
        <taxon>Mycoplasmoidales</taxon>
        <taxon>Mycoplasmoidaceae</taxon>
        <taxon>Ureaplasma</taxon>
    </lineage>
</organism>
<evidence type="ECO:0000256" key="8">
    <source>
        <dbReference type="ARBA" id="ARBA00023274"/>
    </source>
</evidence>
<dbReference type="EC" id="3.6.5.4" evidence="10"/>
<keyword evidence="5 10" id="KW-0694">RNA-binding</keyword>
<dbReference type="Gene3D" id="3.40.50.300">
    <property type="entry name" value="P-loop containing nucleotide triphosphate hydrolases"/>
    <property type="match status" value="1"/>
</dbReference>
<accession>A0A084F1K4</accession>
<comment type="domain">
    <text evidence="10">Composed of three domains: the N-terminal N domain, which is responsible for interactions with the ribosome, the central G domain, which binds GTP, and the C-terminal M domain, which binds the RNA and the signal sequence of the RNC.</text>
</comment>
<dbReference type="Proteomes" id="UP000028537">
    <property type="component" value="Unassembled WGS sequence"/>
</dbReference>
<evidence type="ECO:0000256" key="6">
    <source>
        <dbReference type="ARBA" id="ARBA00023134"/>
    </source>
</evidence>
<dbReference type="GO" id="GO:0003924">
    <property type="term" value="F:GTPase activity"/>
    <property type="evidence" value="ECO:0007669"/>
    <property type="project" value="UniProtKB-UniRule"/>
</dbReference>
<keyword evidence="13" id="KW-1185">Reference proteome</keyword>
<dbReference type="InterPro" id="IPR042101">
    <property type="entry name" value="SRP54_N_sf"/>
</dbReference>
<evidence type="ECO:0000256" key="7">
    <source>
        <dbReference type="ARBA" id="ARBA00023135"/>
    </source>
</evidence>
<comment type="function">
    <text evidence="10">Involved in targeting and insertion of nascent membrane proteins into the cytoplasmic membrane. Binds to the hydrophobic signal sequence of the ribosome-nascent chain (RNC) as it emerges from the ribosomes. The SRP-RNC complex is then targeted to the cytoplasmic membrane where it interacts with the SRP receptor FtsY.</text>
</comment>
<dbReference type="PANTHER" id="PTHR11564">
    <property type="entry name" value="SIGNAL RECOGNITION PARTICLE 54K PROTEIN SRP54"/>
    <property type="match status" value="1"/>
</dbReference>
<protein>
    <recommendedName>
        <fullName evidence="10">Signal recognition particle protein</fullName>
        <ecNumber evidence="10">3.6.5.4</ecNumber>
    </recommendedName>
    <alternativeName>
        <fullName evidence="10">Fifty-four homolog</fullName>
    </alternativeName>
</protein>
<keyword evidence="6 10" id="KW-0342">GTP-binding</keyword>
<comment type="catalytic activity">
    <reaction evidence="9 10">
        <text>GTP + H2O = GDP + phosphate + H(+)</text>
        <dbReference type="Rhea" id="RHEA:19669"/>
        <dbReference type="ChEBI" id="CHEBI:15377"/>
        <dbReference type="ChEBI" id="CHEBI:15378"/>
        <dbReference type="ChEBI" id="CHEBI:37565"/>
        <dbReference type="ChEBI" id="CHEBI:43474"/>
        <dbReference type="ChEBI" id="CHEBI:58189"/>
        <dbReference type="EC" id="3.6.5.4"/>
    </reaction>
</comment>
<evidence type="ECO:0000313" key="13">
    <source>
        <dbReference type="Proteomes" id="UP000028537"/>
    </source>
</evidence>
<name>A0A084F1K4_9BACT</name>
<dbReference type="InterPro" id="IPR036891">
    <property type="entry name" value="Signal_recog_part_SRP54_M_sf"/>
</dbReference>
<dbReference type="GO" id="GO:0006614">
    <property type="term" value="P:SRP-dependent cotranslational protein targeting to membrane"/>
    <property type="evidence" value="ECO:0007669"/>
    <property type="project" value="InterPro"/>
</dbReference>
<feature type="binding site" evidence="10">
    <location>
        <begin position="247"/>
        <end position="250"/>
    </location>
    <ligand>
        <name>GTP</name>
        <dbReference type="ChEBI" id="CHEBI:37565"/>
    </ligand>
</feature>
<dbReference type="SMART" id="SM00962">
    <property type="entry name" value="SRP54"/>
    <property type="match status" value="1"/>
</dbReference>
<dbReference type="InterPro" id="IPR003593">
    <property type="entry name" value="AAA+_ATPase"/>
</dbReference>
<dbReference type="SUPFAM" id="SSF52540">
    <property type="entry name" value="P-loop containing nucleoside triphosphate hydrolases"/>
    <property type="match status" value="1"/>
</dbReference>
<dbReference type="InterPro" id="IPR036225">
    <property type="entry name" value="SRP/SRP_N"/>
</dbReference>
<dbReference type="Pfam" id="PF02881">
    <property type="entry name" value="SRP54_N"/>
    <property type="match status" value="1"/>
</dbReference>
<comment type="caution">
    <text evidence="12">The sequence shown here is derived from an EMBL/GenBank/DDBJ whole genome shotgun (WGS) entry which is preliminary data.</text>
</comment>
<dbReference type="SUPFAM" id="SSF47364">
    <property type="entry name" value="Domain of the SRP/SRP receptor G-proteins"/>
    <property type="match status" value="1"/>
</dbReference>
<dbReference type="Pfam" id="PF00448">
    <property type="entry name" value="SRP54"/>
    <property type="match status" value="1"/>
</dbReference>
<dbReference type="RefSeq" id="WP_038101689.1">
    <property type="nucleotide sequence ID" value="NZ_JFDP01000007.1"/>
</dbReference>
<proteinExistence type="inferred from homology"/>
<evidence type="ECO:0000313" key="12">
    <source>
        <dbReference type="EMBL" id="KEZ24096.1"/>
    </source>
</evidence>
<dbReference type="Gene3D" id="1.10.260.30">
    <property type="entry name" value="Signal recognition particle, SRP54 subunit, M-domain"/>
    <property type="match status" value="1"/>
</dbReference>
<keyword evidence="7 10" id="KW-0733">Signal recognition particle</keyword>
<comment type="subunit">
    <text evidence="10">Part of the signal recognition particle protein translocation system, which is composed of SRP and FtsY.</text>
</comment>
<evidence type="ECO:0000256" key="5">
    <source>
        <dbReference type="ARBA" id="ARBA00022884"/>
    </source>
</evidence>
<gene>
    <name evidence="10 12" type="primary">ffh</name>
    <name evidence="12" type="ORF">UDIV_0830</name>
</gene>
<dbReference type="SUPFAM" id="SSF47446">
    <property type="entry name" value="Signal peptide-binding domain"/>
    <property type="match status" value="1"/>
</dbReference>
<dbReference type="PANTHER" id="PTHR11564:SF5">
    <property type="entry name" value="SIGNAL RECOGNITION PARTICLE SUBUNIT SRP54"/>
    <property type="match status" value="1"/>
</dbReference>
<comment type="subcellular location">
    <subcellularLocation>
        <location evidence="10">Cytoplasm</location>
    </subcellularLocation>
    <text evidence="10">The SRP-RNC complex is targeted to the cytoplasmic membrane.</text>
</comment>
<dbReference type="InterPro" id="IPR027417">
    <property type="entry name" value="P-loop_NTPase"/>
</dbReference>
<sequence length="449" mass="50215">MLKSMISSIVSKRLSKKLKNATLKEEDIKELLSEIRIALLDADVNLLVVKKFISNIKEKAIGTYVENFDKASDVVLGIIKQELVQILGKENKPLNVNKKPLKIMMVGLQGSGKTTTVGKLANFLRNKYNKKPLLVAADIYRPAAIDQLKTLAEQTRVDFYQEGVARPDLIVKNAMNLADQQDNDLIIVDTAGRLQTNEELMQELVNIKRVYTPDEIFLVVDAMAGQDIINVATEFNNWLKLTGIIITKLDSDARAGAALSITSLLNVPIKFTGTGERVGSISDFYPERMADRILGLGDIMTLAEKAADVIDEKKAKNAMQRMMAGKMDLEDLMYQMNQIPKMGSLSGLATMIPGINKISSDQIEEAEKKMKIWGVLLSSMTKKERRDPKLFKKEPTRRMRVLNGSGRSPDELNKLLKQWEQSRDKMAEMGKMLKSGKNPFGKNMGGMFE</sequence>
<dbReference type="InterPro" id="IPR022941">
    <property type="entry name" value="SRP54"/>
</dbReference>
<dbReference type="GO" id="GO:0008312">
    <property type="term" value="F:7S RNA binding"/>
    <property type="evidence" value="ECO:0007669"/>
    <property type="project" value="InterPro"/>
</dbReference>
<dbReference type="InterPro" id="IPR004780">
    <property type="entry name" value="SRP"/>
</dbReference>
<evidence type="ECO:0000259" key="11">
    <source>
        <dbReference type="PROSITE" id="PS00300"/>
    </source>
</evidence>
<dbReference type="NCBIfam" id="TIGR00959">
    <property type="entry name" value="ffh"/>
    <property type="match status" value="1"/>
</dbReference>
<keyword evidence="4 10" id="KW-0378">Hydrolase</keyword>
<dbReference type="GO" id="GO:0005525">
    <property type="term" value="F:GTP binding"/>
    <property type="evidence" value="ECO:0007669"/>
    <property type="project" value="UniProtKB-UniRule"/>
</dbReference>
<dbReference type="OrthoDB" id="9804720at2"/>
<dbReference type="GO" id="GO:0048500">
    <property type="term" value="C:signal recognition particle"/>
    <property type="evidence" value="ECO:0007669"/>
    <property type="project" value="UniProtKB-UniRule"/>
</dbReference>
<dbReference type="eggNOG" id="COG0541">
    <property type="taxonomic scope" value="Bacteria"/>
</dbReference>
<dbReference type="InterPro" id="IPR013822">
    <property type="entry name" value="Signal_recog_particl_SRP54_hlx"/>
</dbReference>
<dbReference type="CDD" id="cd18539">
    <property type="entry name" value="SRP_G"/>
    <property type="match status" value="1"/>
</dbReference>
<keyword evidence="2 10" id="KW-0963">Cytoplasm</keyword>
<dbReference type="AlphaFoldDB" id="A0A084F1K4"/>
<dbReference type="SMART" id="SM00382">
    <property type="entry name" value="AAA"/>
    <property type="match status" value="1"/>
</dbReference>
<dbReference type="SMART" id="SM00963">
    <property type="entry name" value="SRP54_N"/>
    <property type="match status" value="1"/>
</dbReference>